<evidence type="ECO:0000256" key="5">
    <source>
        <dbReference type="SAM" id="Phobius"/>
    </source>
</evidence>
<organism evidence="7">
    <name type="scientific">marine metagenome</name>
    <dbReference type="NCBI Taxonomy" id="408172"/>
    <lineage>
        <taxon>unclassified sequences</taxon>
        <taxon>metagenomes</taxon>
        <taxon>ecological metagenomes</taxon>
    </lineage>
</organism>
<evidence type="ECO:0000259" key="6">
    <source>
        <dbReference type="PROSITE" id="PS50929"/>
    </source>
</evidence>
<dbReference type="EMBL" id="UINC01183468">
    <property type="protein sequence ID" value="SVD94249.1"/>
    <property type="molecule type" value="Genomic_DNA"/>
</dbReference>
<dbReference type="GO" id="GO:0016020">
    <property type="term" value="C:membrane"/>
    <property type="evidence" value="ECO:0007669"/>
    <property type="project" value="UniProtKB-SubCell"/>
</dbReference>
<evidence type="ECO:0000313" key="7">
    <source>
        <dbReference type="EMBL" id="SVD94249.1"/>
    </source>
</evidence>
<protein>
    <recommendedName>
        <fullName evidence="6">ABC transmembrane type-1 domain-containing protein</fullName>
    </recommendedName>
</protein>
<proteinExistence type="predicted"/>
<dbReference type="SUPFAM" id="SSF90123">
    <property type="entry name" value="ABC transporter transmembrane region"/>
    <property type="match status" value="1"/>
</dbReference>
<dbReference type="InterPro" id="IPR027417">
    <property type="entry name" value="P-loop_NTPase"/>
</dbReference>
<name>A0A382ZGB2_9ZZZZ</name>
<dbReference type="GO" id="GO:0005524">
    <property type="term" value="F:ATP binding"/>
    <property type="evidence" value="ECO:0007669"/>
    <property type="project" value="InterPro"/>
</dbReference>
<feature type="non-terminal residue" evidence="7">
    <location>
        <position position="258"/>
    </location>
</feature>
<dbReference type="Pfam" id="PF00005">
    <property type="entry name" value="ABC_tran"/>
    <property type="match status" value="1"/>
</dbReference>
<dbReference type="PANTHER" id="PTHR24221">
    <property type="entry name" value="ATP-BINDING CASSETTE SUB-FAMILY B"/>
    <property type="match status" value="1"/>
</dbReference>
<dbReference type="InterPro" id="IPR011527">
    <property type="entry name" value="ABC1_TM_dom"/>
</dbReference>
<feature type="non-terminal residue" evidence="7">
    <location>
        <position position="1"/>
    </location>
</feature>
<dbReference type="GO" id="GO:0016887">
    <property type="term" value="F:ATP hydrolysis activity"/>
    <property type="evidence" value="ECO:0007669"/>
    <property type="project" value="InterPro"/>
</dbReference>
<feature type="transmembrane region" description="Helical" evidence="5">
    <location>
        <begin position="32"/>
        <end position="48"/>
    </location>
</feature>
<dbReference type="InterPro" id="IPR003439">
    <property type="entry name" value="ABC_transporter-like_ATP-bd"/>
</dbReference>
<feature type="domain" description="ABC transmembrane type-1" evidence="6">
    <location>
        <begin position="1"/>
        <end position="163"/>
    </location>
</feature>
<dbReference type="Gene3D" id="1.20.1560.10">
    <property type="entry name" value="ABC transporter type 1, transmembrane domain"/>
    <property type="match status" value="1"/>
</dbReference>
<comment type="subcellular location">
    <subcellularLocation>
        <location evidence="1">Membrane</location>
        <topology evidence="1">Multi-pass membrane protein</topology>
    </subcellularLocation>
</comment>
<evidence type="ECO:0000256" key="3">
    <source>
        <dbReference type="ARBA" id="ARBA00022989"/>
    </source>
</evidence>
<dbReference type="Gene3D" id="3.40.50.300">
    <property type="entry name" value="P-loop containing nucleotide triphosphate hydrolases"/>
    <property type="match status" value="1"/>
</dbReference>
<gene>
    <name evidence="7" type="ORF">METZ01_LOCUS447103</name>
</gene>
<reference evidence="7" key="1">
    <citation type="submission" date="2018-05" db="EMBL/GenBank/DDBJ databases">
        <authorList>
            <person name="Lanie J.A."/>
            <person name="Ng W.-L."/>
            <person name="Kazmierczak K.M."/>
            <person name="Andrzejewski T.M."/>
            <person name="Davidsen T.M."/>
            <person name="Wayne K.J."/>
            <person name="Tettelin H."/>
            <person name="Glass J.I."/>
            <person name="Rusch D."/>
            <person name="Podicherti R."/>
            <person name="Tsui H.-C.T."/>
            <person name="Winkler M.E."/>
        </authorList>
    </citation>
    <scope>NUCLEOTIDE SEQUENCE</scope>
</reference>
<dbReference type="InterPro" id="IPR039421">
    <property type="entry name" value="Type_1_exporter"/>
</dbReference>
<dbReference type="GO" id="GO:0140359">
    <property type="term" value="F:ABC-type transporter activity"/>
    <property type="evidence" value="ECO:0007669"/>
    <property type="project" value="InterPro"/>
</dbReference>
<dbReference type="GO" id="GO:0034040">
    <property type="term" value="F:ATPase-coupled lipid transmembrane transporter activity"/>
    <property type="evidence" value="ECO:0007669"/>
    <property type="project" value="TreeGrafter"/>
</dbReference>
<dbReference type="AlphaFoldDB" id="A0A382ZGB2"/>
<feature type="transmembrane region" description="Helical" evidence="5">
    <location>
        <begin position="7"/>
        <end position="26"/>
    </location>
</feature>
<keyword evidence="2 5" id="KW-0812">Transmembrane</keyword>
<sequence>DSFGNFARSIANVLQAIVFLGVPFVINPKLTAIFVFGAILFTGPLWFLRKYTYKFGKRITRYGNDVGAALEENLSFAKIIKGHGLGENAVERYRDTVKKITRASVISGTITRGVQAMFVPLGTLAALIALYISHIQGISISDTAVVLFSFIRVIPMLGLLAQSKAAIEGLIPAYEQIKRLEKDAQFLQEPTGGMQYNGMGEGVHFQNVSFGYKDGRMALDDVTLEFRKGEMVAIVGPSGAGKTTIVDLLLGLYEKDDG</sequence>
<evidence type="ECO:0000256" key="4">
    <source>
        <dbReference type="ARBA" id="ARBA00023136"/>
    </source>
</evidence>
<feature type="transmembrane region" description="Helical" evidence="5">
    <location>
        <begin position="114"/>
        <end position="132"/>
    </location>
</feature>
<dbReference type="PANTHER" id="PTHR24221:SF654">
    <property type="entry name" value="ATP-BINDING CASSETTE SUB-FAMILY B MEMBER 6"/>
    <property type="match status" value="1"/>
</dbReference>
<dbReference type="SUPFAM" id="SSF52540">
    <property type="entry name" value="P-loop containing nucleoside triphosphate hydrolases"/>
    <property type="match status" value="1"/>
</dbReference>
<accession>A0A382ZGB2</accession>
<dbReference type="InterPro" id="IPR036640">
    <property type="entry name" value="ABC1_TM_sf"/>
</dbReference>
<evidence type="ECO:0000256" key="1">
    <source>
        <dbReference type="ARBA" id="ARBA00004141"/>
    </source>
</evidence>
<dbReference type="PROSITE" id="PS50929">
    <property type="entry name" value="ABC_TM1F"/>
    <property type="match status" value="1"/>
</dbReference>
<keyword evidence="4 5" id="KW-0472">Membrane</keyword>
<evidence type="ECO:0000256" key="2">
    <source>
        <dbReference type="ARBA" id="ARBA00022692"/>
    </source>
</evidence>
<dbReference type="Pfam" id="PF00664">
    <property type="entry name" value="ABC_membrane"/>
    <property type="match status" value="1"/>
</dbReference>
<keyword evidence="3 5" id="KW-1133">Transmembrane helix</keyword>